<dbReference type="Pfam" id="PF13527">
    <property type="entry name" value="Acetyltransf_9"/>
    <property type="match status" value="1"/>
</dbReference>
<dbReference type="InterPro" id="IPR000182">
    <property type="entry name" value="GNAT_dom"/>
</dbReference>
<protein>
    <submittedName>
        <fullName evidence="2">GNAT family N-acetyltransferase</fullName>
        <ecNumber evidence="2">2.3.-.-</ecNumber>
    </submittedName>
</protein>
<dbReference type="SUPFAM" id="SSF55729">
    <property type="entry name" value="Acyl-CoA N-acyltransferases (Nat)"/>
    <property type="match status" value="1"/>
</dbReference>
<feature type="domain" description="N-acetyltransferase" evidence="1">
    <location>
        <begin position="7"/>
        <end position="160"/>
    </location>
</feature>
<keyword evidence="2" id="KW-0808">Transferase</keyword>
<name>A0ABV4U5N2_9BACT</name>
<evidence type="ECO:0000313" key="3">
    <source>
        <dbReference type="Proteomes" id="UP001575105"/>
    </source>
</evidence>
<dbReference type="Proteomes" id="UP001575105">
    <property type="component" value="Unassembled WGS sequence"/>
</dbReference>
<dbReference type="EMBL" id="JBGUBD010000006">
    <property type="protein sequence ID" value="MFA9478909.1"/>
    <property type="molecule type" value="Genomic_DNA"/>
</dbReference>
<accession>A0ABV4U5N2</accession>
<dbReference type="RefSeq" id="WP_425345828.1">
    <property type="nucleotide sequence ID" value="NZ_JBGUBD010000006.1"/>
</dbReference>
<reference evidence="2 3" key="1">
    <citation type="submission" date="2024-08" db="EMBL/GenBank/DDBJ databases">
        <title>Whole-genome sequencing of halo(alkali)philic microorganisms from hypersaline lakes.</title>
        <authorList>
            <person name="Sorokin D.Y."/>
            <person name="Merkel A.Y."/>
            <person name="Messina E."/>
            <person name="Yakimov M."/>
        </authorList>
    </citation>
    <scope>NUCLEOTIDE SEQUENCE [LARGE SCALE GENOMIC DNA]</scope>
    <source>
        <strain evidence="2 3">AB-hyl4</strain>
    </source>
</reference>
<comment type="caution">
    <text evidence="2">The sequence shown here is derived from an EMBL/GenBank/DDBJ whole genome shotgun (WGS) entry which is preliminary data.</text>
</comment>
<gene>
    <name evidence="2" type="ORF">ACERK3_11465</name>
</gene>
<evidence type="ECO:0000259" key="1">
    <source>
        <dbReference type="PROSITE" id="PS51186"/>
    </source>
</evidence>
<dbReference type="PROSITE" id="PS51186">
    <property type="entry name" value="GNAT"/>
    <property type="match status" value="1"/>
</dbReference>
<dbReference type="EC" id="2.3.-.-" evidence="2"/>
<keyword evidence="3" id="KW-1185">Reference proteome</keyword>
<dbReference type="GO" id="GO:0016746">
    <property type="term" value="F:acyltransferase activity"/>
    <property type="evidence" value="ECO:0007669"/>
    <property type="project" value="UniProtKB-KW"/>
</dbReference>
<evidence type="ECO:0000313" key="2">
    <source>
        <dbReference type="EMBL" id="MFA9478909.1"/>
    </source>
</evidence>
<dbReference type="Gene3D" id="3.40.630.30">
    <property type="match status" value="1"/>
</dbReference>
<sequence>MTSSSHIVIRTATVDDYPQIIALVNETFGKRNDLQWLEGFHKHNPSGRSILSVADHPSEGIVAYRSLVRFVLYYAGEAILCGQGSDAATRPQFQGQGLYSRMTQACIDQFFNERGSLLYSFPGPQSYPILVKRFGYTPVKRLRHVVFPLTRAAREKNRIARSLVSIYGRLWSSRRAPSVNPIDGPLCYPEAADPRKARFSRTDCVQAWRFQAIGRSYRCVWLDGVDGFLVIGSAKRRRLNICTIVDVVADDTRSLRQLLRAVVPWASQNGYDLVYTWQGTSCLGYLAAGFMPIPRHTNFVVKVKDGFAYPELLKRGDLWDISLLDTDAY</sequence>
<dbReference type="InterPro" id="IPR016181">
    <property type="entry name" value="Acyl_CoA_acyltransferase"/>
</dbReference>
<keyword evidence="2" id="KW-0012">Acyltransferase</keyword>
<proteinExistence type="predicted"/>
<organism evidence="2 3">
    <name type="scientific">Natronomicrosphaera hydrolytica</name>
    <dbReference type="NCBI Taxonomy" id="3242702"/>
    <lineage>
        <taxon>Bacteria</taxon>
        <taxon>Pseudomonadati</taxon>
        <taxon>Planctomycetota</taxon>
        <taxon>Phycisphaerae</taxon>
        <taxon>Phycisphaerales</taxon>
        <taxon>Phycisphaeraceae</taxon>
        <taxon>Natronomicrosphaera</taxon>
    </lineage>
</organism>